<dbReference type="Ensembl" id="ENSCSAVT00000008050.1">
    <property type="protein sequence ID" value="ENSCSAVP00000007944.1"/>
    <property type="gene ID" value="ENSCSAVG00000004737.1"/>
</dbReference>
<dbReference type="InParanoid" id="H2YRI4"/>
<dbReference type="HOGENOM" id="CLU_422076_0_0_1"/>
<dbReference type="OMA" id="WCSSAYY"/>
<evidence type="ECO:0000313" key="2">
    <source>
        <dbReference type="Ensembl" id="ENSCSAVP00000007944.1"/>
    </source>
</evidence>
<evidence type="ECO:0000313" key="3">
    <source>
        <dbReference type="Proteomes" id="UP000007875"/>
    </source>
</evidence>
<dbReference type="GeneTree" id="ENSGT00390000011361"/>
<organism evidence="2 3">
    <name type="scientific">Ciona savignyi</name>
    <name type="common">Pacific transparent sea squirt</name>
    <dbReference type="NCBI Taxonomy" id="51511"/>
    <lineage>
        <taxon>Eukaryota</taxon>
        <taxon>Metazoa</taxon>
        <taxon>Chordata</taxon>
        <taxon>Tunicata</taxon>
        <taxon>Ascidiacea</taxon>
        <taxon>Phlebobranchia</taxon>
        <taxon>Cionidae</taxon>
        <taxon>Ciona</taxon>
    </lineage>
</organism>
<keyword evidence="3" id="KW-1185">Reference proteome</keyword>
<protein>
    <submittedName>
        <fullName evidence="2">Uncharacterized protein</fullName>
    </submittedName>
</protein>
<proteinExistence type="predicted"/>
<reference evidence="2" key="3">
    <citation type="submission" date="2025-09" db="UniProtKB">
        <authorList>
            <consortium name="Ensembl"/>
        </authorList>
    </citation>
    <scope>IDENTIFICATION</scope>
</reference>
<feature type="chain" id="PRO_5003578761" evidence="1">
    <location>
        <begin position="17"/>
        <end position="641"/>
    </location>
</feature>
<accession>H2YRI4</accession>
<feature type="signal peptide" evidence="1">
    <location>
        <begin position="1"/>
        <end position="16"/>
    </location>
</feature>
<reference evidence="2" key="2">
    <citation type="submission" date="2025-08" db="UniProtKB">
        <authorList>
            <consortium name="Ensembl"/>
        </authorList>
    </citation>
    <scope>IDENTIFICATION</scope>
</reference>
<reference evidence="3" key="1">
    <citation type="submission" date="2003-08" db="EMBL/GenBank/DDBJ databases">
        <authorList>
            <person name="Birren B."/>
            <person name="Nusbaum C."/>
            <person name="Abebe A."/>
            <person name="Abouelleil A."/>
            <person name="Adekoya E."/>
            <person name="Ait-zahra M."/>
            <person name="Allen N."/>
            <person name="Allen T."/>
            <person name="An P."/>
            <person name="Anderson M."/>
            <person name="Anderson S."/>
            <person name="Arachchi H."/>
            <person name="Armbruster J."/>
            <person name="Bachantsang P."/>
            <person name="Baldwin J."/>
            <person name="Barry A."/>
            <person name="Bayul T."/>
            <person name="Blitshsteyn B."/>
            <person name="Bloom T."/>
            <person name="Blye J."/>
            <person name="Boguslavskiy L."/>
            <person name="Borowsky M."/>
            <person name="Boukhgalter B."/>
            <person name="Brunache A."/>
            <person name="Butler J."/>
            <person name="Calixte N."/>
            <person name="Calvo S."/>
            <person name="Camarata J."/>
            <person name="Campo K."/>
            <person name="Chang J."/>
            <person name="Cheshatsang Y."/>
            <person name="Citroen M."/>
            <person name="Collymore A."/>
            <person name="Considine T."/>
            <person name="Cook A."/>
            <person name="Cooke P."/>
            <person name="Corum B."/>
            <person name="Cuomo C."/>
            <person name="David R."/>
            <person name="Dawoe T."/>
            <person name="Degray S."/>
            <person name="Dodge S."/>
            <person name="Dooley K."/>
            <person name="Dorje P."/>
            <person name="Dorjee K."/>
            <person name="Dorris L."/>
            <person name="Duffey N."/>
            <person name="Dupes A."/>
            <person name="Elkins T."/>
            <person name="Engels R."/>
            <person name="Erickson J."/>
            <person name="Farina A."/>
            <person name="Faro S."/>
            <person name="Ferreira P."/>
            <person name="Fischer H."/>
            <person name="Fitzgerald M."/>
            <person name="Foley K."/>
            <person name="Gage D."/>
            <person name="Galagan J."/>
            <person name="Gearin G."/>
            <person name="Gnerre S."/>
            <person name="Gnirke A."/>
            <person name="Goyette A."/>
            <person name="Graham J."/>
            <person name="Grandbois E."/>
            <person name="Gyaltsen K."/>
            <person name="Hafez N."/>
            <person name="Hagopian D."/>
            <person name="Hagos B."/>
            <person name="Hall J."/>
            <person name="Hatcher B."/>
            <person name="Heller A."/>
            <person name="Higgins H."/>
            <person name="Honan T."/>
            <person name="Horn A."/>
            <person name="Houde N."/>
            <person name="Hughes L."/>
            <person name="Hulme W."/>
            <person name="Husby E."/>
            <person name="Iliev I."/>
            <person name="Jaffe D."/>
            <person name="Jones C."/>
            <person name="Kamal M."/>
            <person name="Kamat A."/>
            <person name="Kamvysselis M."/>
            <person name="Karlsson E."/>
            <person name="Kells C."/>
            <person name="Kieu A."/>
            <person name="Kisner P."/>
            <person name="Kodira C."/>
            <person name="Kulbokas E."/>
            <person name="Labutti K."/>
            <person name="Lama D."/>
            <person name="Landers T."/>
            <person name="Leger J."/>
            <person name="Levine S."/>
            <person name="Lewis D."/>
            <person name="Lewis T."/>
            <person name="Lindblad-toh K."/>
            <person name="Liu X."/>
            <person name="Lokyitsang T."/>
            <person name="Lokyitsang Y."/>
            <person name="Lucien O."/>
            <person name="Lui A."/>
            <person name="Ma L.J."/>
            <person name="Mabbitt R."/>
            <person name="Macdonald J."/>
            <person name="Maclean C."/>
            <person name="Major J."/>
            <person name="Manning J."/>
            <person name="Marabella R."/>
            <person name="Maru K."/>
            <person name="Matthews C."/>
            <person name="Mauceli E."/>
            <person name="Mccarthy M."/>
            <person name="Mcdonough S."/>
            <person name="Mcghee T."/>
            <person name="Meldrim J."/>
            <person name="Meneus L."/>
            <person name="Mesirov J."/>
            <person name="Mihalev A."/>
            <person name="Mihova T."/>
            <person name="Mikkelsen T."/>
            <person name="Mlenga V."/>
            <person name="Moru K."/>
            <person name="Mozes J."/>
            <person name="Mulrain L."/>
            <person name="Munson G."/>
            <person name="Naylor J."/>
            <person name="Newes C."/>
            <person name="Nguyen C."/>
            <person name="Nguyen N."/>
            <person name="Nguyen T."/>
            <person name="Nicol R."/>
            <person name="Nielsen C."/>
            <person name="Nizzari M."/>
            <person name="Norbu C."/>
            <person name="Norbu N."/>
            <person name="O'donnell P."/>
            <person name="Okoawo O."/>
            <person name="O'leary S."/>
            <person name="Omotosho B."/>
            <person name="O'neill K."/>
            <person name="Osman S."/>
            <person name="Parker S."/>
            <person name="Perrin D."/>
            <person name="Phunkhang P."/>
            <person name="Piqani B."/>
            <person name="Purcell S."/>
            <person name="Rachupka T."/>
            <person name="Ramasamy U."/>
            <person name="Rameau R."/>
            <person name="Ray V."/>
            <person name="Raymond C."/>
            <person name="Retta R."/>
            <person name="Richardson S."/>
            <person name="Rise C."/>
            <person name="Rodriguez J."/>
            <person name="Rogers J."/>
            <person name="Rogov P."/>
            <person name="Rutman M."/>
            <person name="Schupbach R."/>
            <person name="Seaman C."/>
            <person name="Settipalli S."/>
            <person name="Sharpe T."/>
            <person name="Sheridan J."/>
            <person name="Sherpa N."/>
            <person name="Shi J."/>
            <person name="Smirnov S."/>
            <person name="Smith C."/>
            <person name="Sougnez C."/>
            <person name="Spencer B."/>
            <person name="Stalker J."/>
            <person name="Stange-thomann N."/>
            <person name="Stavropoulos S."/>
            <person name="Stetson K."/>
            <person name="Stone C."/>
            <person name="Stone S."/>
            <person name="Stubbs M."/>
            <person name="Talamas J."/>
            <person name="Tchuinga P."/>
            <person name="Tenzing P."/>
            <person name="Tesfaye S."/>
            <person name="Theodore J."/>
            <person name="Thoulutsang Y."/>
            <person name="Topham K."/>
            <person name="Towey S."/>
            <person name="Tsamla T."/>
            <person name="Tsomo N."/>
            <person name="Vallee D."/>
            <person name="Vassiliev H."/>
            <person name="Venkataraman V."/>
            <person name="Vinson J."/>
            <person name="Vo A."/>
            <person name="Wade C."/>
            <person name="Wang S."/>
            <person name="Wangchuk T."/>
            <person name="Wangdi T."/>
            <person name="Whittaker C."/>
            <person name="Wilkinson J."/>
            <person name="Wu Y."/>
            <person name="Wyman D."/>
            <person name="Yadav S."/>
            <person name="Yang S."/>
            <person name="Yang X."/>
            <person name="Yeager S."/>
            <person name="Yee E."/>
            <person name="Young G."/>
            <person name="Zainoun J."/>
            <person name="Zembeck L."/>
            <person name="Zimmer A."/>
            <person name="Zody M."/>
            <person name="Lander E."/>
        </authorList>
    </citation>
    <scope>NUCLEOTIDE SEQUENCE [LARGE SCALE GENOMIC DNA]</scope>
</reference>
<name>H2YRI4_CIOSA</name>
<dbReference type="AlphaFoldDB" id="H2YRI4"/>
<evidence type="ECO:0000256" key="1">
    <source>
        <dbReference type="SAM" id="SignalP"/>
    </source>
</evidence>
<keyword evidence="1" id="KW-0732">Signal</keyword>
<dbReference type="Proteomes" id="UP000007875">
    <property type="component" value="Unassembled WGS sequence"/>
</dbReference>
<sequence length="641" mass="74417">MKLLLVLLACFAAANAGSYSYYYTHKFHVFPVASTYTYNVYFRSNWCSSAYYSNVLKVYPGADCSKEGWTETPVSELVAEMENSLKDSLFKITTEVMDRRNAWLKKLDEVIAAYKANYKSYLTKYYDYKITCAETQAEKDELIKERDGKINEYFAKLDASRNEALKKYNEAIAAKLTAIKDYHKKLIENATKCLNTRVEKVKEYKKDLALKIKSYVAKFLEYHVAVLKQKETYYRQVLAKIYGSAEWEKTKVDAVMVSYHRQELREISKLGKEYTAKLAGYMKKLVNYYTCSYTCTLSNSCLRFYQRNYYSCSYRLGCWWRFTSSYRCVRACLAPFSYCWRKVNYKGLCTCDVNKVNKPVTDIVSAMTTKINAIINEKTTSFNALKAKWESYHADYVKAYSKIIADRHVFYIKYMTQQYARMNLFNNGSSDLTPEQKAAIAKLTTELNQKLVSAVAEYKKKLAESISACVASFNKGIASYKKLAFEYVEQVKAKYNTCLSTRAKNIAVYKAKLEKNRDMQKEALEKNIKAAKEYHLKAYDALLSKFHPGTFESTVVAMKNAYVSKVAAYCQKVLSDFDAYQATTISALVQHYSCHYKCSASYCVPTYRCGVYFKWTFQLPTQQCYSLYYTCYRKYGYYYTQ</sequence>